<dbReference type="FunFam" id="1.20.140.10:FF:000002">
    <property type="entry name" value="Acyl-CoA dehydrogenase short/branched chain"/>
    <property type="match status" value="1"/>
</dbReference>
<proteinExistence type="predicted"/>
<sequence length="134" mass="15002">MIGLAQGCFDQTVPYLRQRKQFKKRLIDFQGLQHQIAQVATEIEAARLLVYNAARIKAHSDRPVVKEAAMAKLFASQVATSSTAQCVKWLGGVGFTKEFAAEKFYRDAMIGEIYEGTSNVQLNTIAKIIDREFS</sequence>
<accession>A0A9P1I9C9</accession>
<dbReference type="PANTHER" id="PTHR43884:SF5">
    <property type="entry name" value="SHORT_BRANCHED CHAIN SPECIFIC ACYL-COA DEHYDROGENASE, MITOCHONDRIAL"/>
    <property type="match status" value="1"/>
</dbReference>
<dbReference type="AlphaFoldDB" id="A0A9P1I9C9"/>
<dbReference type="SUPFAM" id="SSF47203">
    <property type="entry name" value="Acyl-CoA dehydrogenase C-terminal domain-like"/>
    <property type="match status" value="1"/>
</dbReference>
<dbReference type="Pfam" id="PF00441">
    <property type="entry name" value="Acyl-CoA_dh_1"/>
    <property type="match status" value="1"/>
</dbReference>
<organism evidence="3 4">
    <name type="scientific">Caenorhabditis angaria</name>
    <dbReference type="NCBI Taxonomy" id="860376"/>
    <lineage>
        <taxon>Eukaryota</taxon>
        <taxon>Metazoa</taxon>
        <taxon>Ecdysozoa</taxon>
        <taxon>Nematoda</taxon>
        <taxon>Chromadorea</taxon>
        <taxon>Rhabditida</taxon>
        <taxon>Rhabditina</taxon>
        <taxon>Rhabditomorpha</taxon>
        <taxon>Rhabditoidea</taxon>
        <taxon>Rhabditidae</taxon>
        <taxon>Peloderinae</taxon>
        <taxon>Caenorhabditis</taxon>
    </lineage>
</organism>
<keyword evidence="4" id="KW-1185">Reference proteome</keyword>
<dbReference type="PANTHER" id="PTHR43884">
    <property type="entry name" value="ACYL-COA DEHYDROGENASE"/>
    <property type="match status" value="1"/>
</dbReference>
<dbReference type="GO" id="GO:0003995">
    <property type="term" value="F:acyl-CoA dehydrogenase activity"/>
    <property type="evidence" value="ECO:0007669"/>
    <property type="project" value="TreeGrafter"/>
</dbReference>
<dbReference type="Gene3D" id="1.20.140.10">
    <property type="entry name" value="Butyryl-CoA Dehydrogenase, subunit A, domain 3"/>
    <property type="match status" value="1"/>
</dbReference>
<dbReference type="InterPro" id="IPR009075">
    <property type="entry name" value="AcylCo_DH/oxidase_C"/>
</dbReference>
<gene>
    <name evidence="3" type="ORF">CAMP_LOCUS2653</name>
</gene>
<evidence type="ECO:0000259" key="2">
    <source>
        <dbReference type="Pfam" id="PF00441"/>
    </source>
</evidence>
<dbReference type="OrthoDB" id="10262177at2759"/>
<dbReference type="Proteomes" id="UP001152747">
    <property type="component" value="Unassembled WGS sequence"/>
</dbReference>
<comment type="caution">
    <text evidence="3">The sequence shown here is derived from an EMBL/GenBank/DDBJ whole genome shotgun (WGS) entry which is preliminary data.</text>
</comment>
<dbReference type="EMBL" id="CANHGI010000001">
    <property type="protein sequence ID" value="CAI5440016.1"/>
    <property type="molecule type" value="Genomic_DNA"/>
</dbReference>
<name>A0A9P1I9C9_9PELO</name>
<evidence type="ECO:0000313" key="4">
    <source>
        <dbReference type="Proteomes" id="UP001152747"/>
    </source>
</evidence>
<evidence type="ECO:0000313" key="3">
    <source>
        <dbReference type="EMBL" id="CAI5440016.1"/>
    </source>
</evidence>
<feature type="domain" description="Acyl-CoA dehydrogenase/oxidase C-terminal" evidence="2">
    <location>
        <begin position="1"/>
        <end position="128"/>
    </location>
</feature>
<keyword evidence="1" id="KW-0285">Flavoprotein</keyword>
<dbReference type="GO" id="GO:0005739">
    <property type="term" value="C:mitochondrion"/>
    <property type="evidence" value="ECO:0007669"/>
    <property type="project" value="TreeGrafter"/>
</dbReference>
<evidence type="ECO:0000256" key="1">
    <source>
        <dbReference type="ARBA" id="ARBA00022630"/>
    </source>
</evidence>
<reference evidence="3" key="1">
    <citation type="submission" date="2022-11" db="EMBL/GenBank/DDBJ databases">
        <authorList>
            <person name="Kikuchi T."/>
        </authorList>
    </citation>
    <scope>NUCLEOTIDE SEQUENCE</scope>
    <source>
        <strain evidence="3">PS1010</strain>
    </source>
</reference>
<dbReference type="InterPro" id="IPR036250">
    <property type="entry name" value="AcylCo_DH-like_C"/>
</dbReference>
<protein>
    <recommendedName>
        <fullName evidence="2">Acyl-CoA dehydrogenase/oxidase C-terminal domain-containing protein</fullName>
    </recommendedName>
</protein>